<evidence type="ECO:0000313" key="2">
    <source>
        <dbReference type="EMBL" id="CAG8853883.1"/>
    </source>
</evidence>
<keyword evidence="3" id="KW-1185">Reference proteome</keyword>
<comment type="caution">
    <text evidence="2">The sequence shown here is derived from an EMBL/GenBank/DDBJ whole genome shotgun (WGS) entry which is preliminary data.</text>
</comment>
<protein>
    <submittedName>
        <fullName evidence="2">32157_t:CDS:1</fullName>
    </submittedName>
</protein>
<dbReference type="Proteomes" id="UP000789901">
    <property type="component" value="Unassembled WGS sequence"/>
</dbReference>
<evidence type="ECO:0000256" key="1">
    <source>
        <dbReference type="SAM" id="Phobius"/>
    </source>
</evidence>
<name>A0ABN7XF19_GIGMA</name>
<keyword evidence="1" id="KW-1133">Transmembrane helix</keyword>
<accession>A0ABN7XF19</accession>
<keyword evidence="1" id="KW-0812">Transmembrane</keyword>
<reference evidence="2 3" key="1">
    <citation type="submission" date="2021-06" db="EMBL/GenBank/DDBJ databases">
        <authorList>
            <person name="Kallberg Y."/>
            <person name="Tangrot J."/>
            <person name="Rosling A."/>
        </authorList>
    </citation>
    <scope>NUCLEOTIDE SEQUENCE [LARGE SCALE GENOMIC DNA]</scope>
    <source>
        <strain evidence="2 3">120-4 pot B 10/14</strain>
    </source>
</reference>
<evidence type="ECO:0000313" key="3">
    <source>
        <dbReference type="Proteomes" id="UP000789901"/>
    </source>
</evidence>
<dbReference type="EMBL" id="CAJVQB010130390">
    <property type="protein sequence ID" value="CAG8853883.1"/>
    <property type="molecule type" value="Genomic_DNA"/>
</dbReference>
<organism evidence="2 3">
    <name type="scientific">Gigaspora margarita</name>
    <dbReference type="NCBI Taxonomy" id="4874"/>
    <lineage>
        <taxon>Eukaryota</taxon>
        <taxon>Fungi</taxon>
        <taxon>Fungi incertae sedis</taxon>
        <taxon>Mucoromycota</taxon>
        <taxon>Glomeromycotina</taxon>
        <taxon>Glomeromycetes</taxon>
        <taxon>Diversisporales</taxon>
        <taxon>Gigasporaceae</taxon>
        <taxon>Gigaspora</taxon>
    </lineage>
</organism>
<feature type="non-terminal residue" evidence="2">
    <location>
        <position position="52"/>
    </location>
</feature>
<feature type="non-terminal residue" evidence="2">
    <location>
        <position position="1"/>
    </location>
</feature>
<sequence length="52" mass="6086">IFVLLYELDPLLLFTPRLSNHSEKLSLRLVLLVNSRLAVFSLLAFLLWVFLE</sequence>
<gene>
    <name evidence="2" type="ORF">GMARGA_LOCUS42704</name>
</gene>
<keyword evidence="1" id="KW-0472">Membrane</keyword>
<proteinExistence type="predicted"/>
<feature type="transmembrane region" description="Helical" evidence="1">
    <location>
        <begin position="29"/>
        <end position="51"/>
    </location>
</feature>